<sequence>MDEKAKISMPKEWNIVDFLNQCGIEPYDAKIDRYIKSLKAITGEQEEGERAEKANLLLDEFKKARCLLSHKTGAGAQDPDCKKASEWEKKRSQRQVNIHQPNLTTGTVVNGGTVENINGKVKLMAKKRDHNESNDDFQPMLIRPKQKKQSKKISIKNKESVASASNKADDDKDLDYVPESTGSTSGSKKCKKSSKGVGESGTKLTYVLVWNLYEDWKQIVVGKQVVVHSFVSASRKTNDNDQGEGHKPDFTITVNKRSGKFEVVFGLFKSPCKSSCHFANVDLVDLGVLMKDSLDNMYKEKCIELDMAVFGIHAFGYNVRVYAMDLSYDAVYRMYLMGEFELPKSNISLCLVENTLHEVENLKNFVEEYIKRLPSYTTNNDIVRTPTEKMRMIRKMVTTPRKFELKLGDV</sequence>
<reference evidence="2 3" key="1">
    <citation type="submission" date="2018-06" db="EMBL/GenBank/DDBJ databases">
        <title>Comparative genomics reveals the genomic features of Rhizophagus irregularis, R. cerebriforme, R. diaphanum and Gigaspora rosea, and their symbiotic lifestyle signature.</title>
        <authorList>
            <person name="Morin E."/>
            <person name="San Clemente H."/>
            <person name="Chen E.C.H."/>
            <person name="De La Providencia I."/>
            <person name="Hainaut M."/>
            <person name="Kuo A."/>
            <person name="Kohler A."/>
            <person name="Murat C."/>
            <person name="Tang N."/>
            <person name="Roy S."/>
            <person name="Loubradou J."/>
            <person name="Henrissat B."/>
            <person name="Grigoriev I.V."/>
            <person name="Corradi N."/>
            <person name="Roux C."/>
            <person name="Martin F.M."/>
        </authorList>
    </citation>
    <scope>NUCLEOTIDE SEQUENCE [LARGE SCALE GENOMIC DNA]</scope>
    <source>
        <strain evidence="2 3">DAOM 227022</strain>
    </source>
</reference>
<dbReference type="OrthoDB" id="2441332at2759"/>
<dbReference type="EMBL" id="QKYT01000249">
    <property type="protein sequence ID" value="RIA88745.1"/>
    <property type="molecule type" value="Genomic_DNA"/>
</dbReference>
<keyword evidence="3" id="KW-1185">Reference proteome</keyword>
<dbReference type="AlphaFoldDB" id="A0A397SXM5"/>
<comment type="caution">
    <text evidence="2">The sequence shown here is derived from an EMBL/GenBank/DDBJ whole genome shotgun (WGS) entry which is preliminary data.</text>
</comment>
<gene>
    <name evidence="2" type="ORF">C1645_739152</name>
</gene>
<feature type="region of interest" description="Disordered" evidence="1">
    <location>
        <begin position="127"/>
        <end position="198"/>
    </location>
</feature>
<feature type="compositionally biased region" description="Basic residues" evidence="1">
    <location>
        <begin position="144"/>
        <end position="155"/>
    </location>
</feature>
<feature type="compositionally biased region" description="Low complexity" evidence="1">
    <location>
        <begin position="102"/>
        <end position="111"/>
    </location>
</feature>
<evidence type="ECO:0000313" key="2">
    <source>
        <dbReference type="EMBL" id="RIA88745.1"/>
    </source>
</evidence>
<feature type="compositionally biased region" description="Basic and acidic residues" evidence="1">
    <location>
        <begin position="79"/>
        <end position="90"/>
    </location>
</feature>
<feature type="region of interest" description="Disordered" evidence="1">
    <location>
        <begin position="72"/>
        <end position="111"/>
    </location>
</feature>
<dbReference type="Proteomes" id="UP000265703">
    <property type="component" value="Unassembled WGS sequence"/>
</dbReference>
<evidence type="ECO:0000256" key="1">
    <source>
        <dbReference type="SAM" id="MobiDB-lite"/>
    </source>
</evidence>
<organism evidence="2 3">
    <name type="scientific">Glomus cerebriforme</name>
    <dbReference type="NCBI Taxonomy" id="658196"/>
    <lineage>
        <taxon>Eukaryota</taxon>
        <taxon>Fungi</taxon>
        <taxon>Fungi incertae sedis</taxon>
        <taxon>Mucoromycota</taxon>
        <taxon>Glomeromycotina</taxon>
        <taxon>Glomeromycetes</taxon>
        <taxon>Glomerales</taxon>
        <taxon>Glomeraceae</taxon>
        <taxon>Glomus</taxon>
    </lineage>
</organism>
<proteinExistence type="predicted"/>
<protein>
    <submittedName>
        <fullName evidence="2">Uncharacterized protein</fullName>
    </submittedName>
</protein>
<accession>A0A397SXM5</accession>
<evidence type="ECO:0000313" key="3">
    <source>
        <dbReference type="Proteomes" id="UP000265703"/>
    </source>
</evidence>
<name>A0A397SXM5_9GLOM</name>